<evidence type="ECO:0000313" key="6">
    <source>
        <dbReference type="EMBL" id="QNN61397.1"/>
    </source>
</evidence>
<dbReference type="GO" id="GO:0016042">
    <property type="term" value="P:lipid catabolic process"/>
    <property type="evidence" value="ECO:0007669"/>
    <property type="project" value="UniProtKB-UniRule"/>
</dbReference>
<sequence length="303" mass="33622">MKKIGLALSGGGIKSISQVPVIKAILKEEVSIDMVSGTSMGSVIAALVACGLDADKLEEVVLALESEIKEKRLFSRPSAKVIPFMSKEKLIGGFVDGEELEIVMERTLRELGIYWIKDVKIPLAIPSVDVVTGKIVLFVSHPEQFKNIHPDWEIVTDISLAKAVRASCSFPFVIAACEHEGYVLVDGGIRMNLPLDPLYSYGADKTIAVTMHTNEEFRNLESLMGMAVRIMDLMRIEEDQHIIERADVHINIPLDDVWVFEVGKGMETIVQGEQAVSDHLAEIKNLTKEESLLEILKEWLNVK</sequence>
<feature type="active site" description="Nucleophile" evidence="4">
    <location>
        <position position="39"/>
    </location>
</feature>
<evidence type="ECO:0000256" key="2">
    <source>
        <dbReference type="ARBA" id="ARBA00022963"/>
    </source>
</evidence>
<dbReference type="InterPro" id="IPR002641">
    <property type="entry name" value="PNPLA_dom"/>
</dbReference>
<keyword evidence="3 4" id="KW-0443">Lipid metabolism</keyword>
<name>A0A7G9S0M2_9FIRM</name>
<dbReference type="PANTHER" id="PTHR14226:SF78">
    <property type="entry name" value="SLR0060 PROTEIN"/>
    <property type="match status" value="1"/>
</dbReference>
<proteinExistence type="predicted"/>
<dbReference type="Gene3D" id="3.40.1090.10">
    <property type="entry name" value="Cytosolic phospholipase A2 catalytic domain"/>
    <property type="match status" value="2"/>
</dbReference>
<keyword evidence="2 4" id="KW-0442">Lipid degradation</keyword>
<keyword evidence="7" id="KW-1185">Reference proteome</keyword>
<dbReference type="PROSITE" id="PS51635">
    <property type="entry name" value="PNPLA"/>
    <property type="match status" value="1"/>
</dbReference>
<dbReference type="AlphaFoldDB" id="A0A7G9S0M2"/>
<protein>
    <submittedName>
        <fullName evidence="6">Patatin-like phospholipase family protein</fullName>
    </submittedName>
</protein>
<evidence type="ECO:0000259" key="5">
    <source>
        <dbReference type="PROSITE" id="PS51635"/>
    </source>
</evidence>
<dbReference type="PANTHER" id="PTHR14226">
    <property type="entry name" value="NEUROPATHY TARGET ESTERASE/SWISS CHEESE D.MELANOGASTER"/>
    <property type="match status" value="1"/>
</dbReference>
<feature type="active site" description="Proton acceptor" evidence="4">
    <location>
        <position position="186"/>
    </location>
</feature>
<evidence type="ECO:0000313" key="7">
    <source>
        <dbReference type="Proteomes" id="UP000515928"/>
    </source>
</evidence>
<dbReference type="KEGG" id="eio:H9L01_03240"/>
<reference evidence="6 7" key="1">
    <citation type="submission" date="2020-08" db="EMBL/GenBank/DDBJ databases">
        <title>Genome sequence of Erysipelothrix inopinata DSM 15511T.</title>
        <authorList>
            <person name="Hyun D.-W."/>
            <person name="Bae J.-W."/>
        </authorList>
    </citation>
    <scope>NUCLEOTIDE SEQUENCE [LARGE SCALE GENOMIC DNA]</scope>
    <source>
        <strain evidence="6 7">DSM 15511</strain>
    </source>
</reference>
<dbReference type="Pfam" id="PF01734">
    <property type="entry name" value="Patatin"/>
    <property type="match status" value="1"/>
</dbReference>
<feature type="domain" description="PNPLA" evidence="5">
    <location>
        <begin position="6"/>
        <end position="199"/>
    </location>
</feature>
<accession>A0A7G9S0M2</accession>
<dbReference type="InterPro" id="IPR050301">
    <property type="entry name" value="NTE"/>
</dbReference>
<evidence type="ECO:0000256" key="1">
    <source>
        <dbReference type="ARBA" id="ARBA00022801"/>
    </source>
</evidence>
<comment type="caution">
    <text evidence="4">Lacks conserved residue(s) required for the propagation of feature annotation.</text>
</comment>
<organism evidence="6 7">
    <name type="scientific">Erysipelothrix inopinata</name>
    <dbReference type="NCBI Taxonomy" id="225084"/>
    <lineage>
        <taxon>Bacteria</taxon>
        <taxon>Bacillati</taxon>
        <taxon>Bacillota</taxon>
        <taxon>Erysipelotrichia</taxon>
        <taxon>Erysipelotrichales</taxon>
        <taxon>Erysipelotrichaceae</taxon>
        <taxon>Erysipelothrix</taxon>
    </lineage>
</organism>
<dbReference type="GO" id="GO:0016787">
    <property type="term" value="F:hydrolase activity"/>
    <property type="evidence" value="ECO:0007669"/>
    <property type="project" value="UniProtKB-UniRule"/>
</dbReference>
<dbReference type="Proteomes" id="UP000515928">
    <property type="component" value="Chromosome"/>
</dbReference>
<feature type="short sequence motif" description="DGA/G" evidence="4">
    <location>
        <begin position="186"/>
        <end position="188"/>
    </location>
</feature>
<dbReference type="InterPro" id="IPR016035">
    <property type="entry name" value="Acyl_Trfase/lysoPLipase"/>
</dbReference>
<evidence type="ECO:0000256" key="3">
    <source>
        <dbReference type="ARBA" id="ARBA00023098"/>
    </source>
</evidence>
<evidence type="ECO:0000256" key="4">
    <source>
        <dbReference type="PROSITE-ProRule" id="PRU01161"/>
    </source>
</evidence>
<dbReference type="RefSeq" id="WP_187534597.1">
    <property type="nucleotide sequence ID" value="NZ_CBCSHU010000006.1"/>
</dbReference>
<feature type="short sequence motif" description="GXSXG" evidence="4">
    <location>
        <begin position="37"/>
        <end position="41"/>
    </location>
</feature>
<dbReference type="SUPFAM" id="SSF52151">
    <property type="entry name" value="FabD/lysophospholipase-like"/>
    <property type="match status" value="1"/>
</dbReference>
<gene>
    <name evidence="6" type="ORF">H9L01_03240</name>
</gene>
<dbReference type="EMBL" id="CP060715">
    <property type="protein sequence ID" value="QNN61397.1"/>
    <property type="molecule type" value="Genomic_DNA"/>
</dbReference>
<keyword evidence="1 4" id="KW-0378">Hydrolase</keyword>